<dbReference type="WBParaSite" id="Gr19_v10_g3507.t1">
    <property type="protein sequence ID" value="Gr19_v10_g3507.t1"/>
    <property type="gene ID" value="Gr19_v10_g3507"/>
</dbReference>
<dbReference type="Proteomes" id="UP000887572">
    <property type="component" value="Unplaced"/>
</dbReference>
<evidence type="ECO:0000256" key="4">
    <source>
        <dbReference type="ARBA" id="ARBA00023015"/>
    </source>
</evidence>
<keyword evidence="6 8" id="KW-0234">DNA repair</keyword>
<reference evidence="10" key="1">
    <citation type="submission" date="2022-11" db="UniProtKB">
        <authorList>
            <consortium name="WormBaseParasite"/>
        </authorList>
    </citation>
    <scope>IDENTIFICATION</scope>
</reference>
<comment type="subcellular location">
    <subcellularLocation>
        <location evidence="1 8">Nucleus</location>
    </subcellularLocation>
</comment>
<dbReference type="SMART" id="SM01395">
    <property type="entry name" value="Tbf5"/>
    <property type="match status" value="1"/>
</dbReference>
<organism evidence="9 10">
    <name type="scientific">Globodera rostochiensis</name>
    <name type="common">Golden nematode worm</name>
    <name type="synonym">Heterodera rostochiensis</name>
    <dbReference type="NCBI Taxonomy" id="31243"/>
    <lineage>
        <taxon>Eukaryota</taxon>
        <taxon>Metazoa</taxon>
        <taxon>Ecdysozoa</taxon>
        <taxon>Nematoda</taxon>
        <taxon>Chromadorea</taxon>
        <taxon>Rhabditida</taxon>
        <taxon>Tylenchina</taxon>
        <taxon>Tylenchomorpha</taxon>
        <taxon>Tylenchoidea</taxon>
        <taxon>Heteroderidae</taxon>
        <taxon>Heteroderinae</taxon>
        <taxon>Globodera</taxon>
    </lineage>
</organism>
<dbReference type="SUPFAM" id="SSF142897">
    <property type="entry name" value="TFB5-like"/>
    <property type="match status" value="1"/>
</dbReference>
<evidence type="ECO:0000256" key="8">
    <source>
        <dbReference type="RuleBase" id="RU368032"/>
    </source>
</evidence>
<dbReference type="GO" id="GO:0006294">
    <property type="term" value="P:nucleotide-excision repair, preincision complex assembly"/>
    <property type="evidence" value="ECO:0007669"/>
    <property type="project" value="TreeGrafter"/>
</dbReference>
<evidence type="ECO:0000256" key="2">
    <source>
        <dbReference type="ARBA" id="ARBA00007470"/>
    </source>
</evidence>
<sequence>MVNVKKGTIIRCDPAMRQFLKHLDETRELGRAFIIKDLDEFRLFVERDIVPMLEQRMDALMDSLTPDTQT</sequence>
<accession>A0A914HPR4</accession>
<keyword evidence="7 8" id="KW-0539">Nucleus</keyword>
<dbReference type="GO" id="GO:0005675">
    <property type="term" value="C:transcription factor TFIIH holo complex"/>
    <property type="evidence" value="ECO:0007669"/>
    <property type="project" value="TreeGrafter"/>
</dbReference>
<dbReference type="PANTHER" id="PTHR28580:SF1">
    <property type="entry name" value="GENERAL TRANSCRIPTION FACTOR IIH SUBUNIT 5"/>
    <property type="match status" value="1"/>
</dbReference>
<keyword evidence="4 8" id="KW-0805">Transcription regulation</keyword>
<dbReference type="Pfam" id="PF06331">
    <property type="entry name" value="Tfb5"/>
    <property type="match status" value="1"/>
</dbReference>
<keyword evidence="5 8" id="KW-0804">Transcription</keyword>
<dbReference type="FunFam" id="3.30.70.1220:FF:000001">
    <property type="entry name" value="General transcription factor IIH subunit 5"/>
    <property type="match status" value="1"/>
</dbReference>
<comment type="similarity">
    <text evidence="2 8">Belongs to the TFB5 family.</text>
</comment>
<dbReference type="InterPro" id="IPR035935">
    <property type="entry name" value="TFB5-like_sf"/>
</dbReference>
<evidence type="ECO:0000256" key="3">
    <source>
        <dbReference type="ARBA" id="ARBA00022763"/>
    </source>
</evidence>
<evidence type="ECO:0000256" key="5">
    <source>
        <dbReference type="ARBA" id="ARBA00023163"/>
    </source>
</evidence>
<dbReference type="GO" id="GO:0000439">
    <property type="term" value="C:transcription factor TFIIH core complex"/>
    <property type="evidence" value="ECO:0007669"/>
    <property type="project" value="UniProtKB-UniRule"/>
</dbReference>
<evidence type="ECO:0000256" key="7">
    <source>
        <dbReference type="ARBA" id="ARBA00023242"/>
    </source>
</evidence>
<keyword evidence="3 8" id="KW-0227">DNA damage</keyword>
<dbReference type="GO" id="GO:0006367">
    <property type="term" value="P:transcription initiation at RNA polymerase II promoter"/>
    <property type="evidence" value="ECO:0007669"/>
    <property type="project" value="UniProtKB-UniRule"/>
</dbReference>
<comment type="subunit">
    <text evidence="8">Component of the 7-subunit TFIIH core complex.</text>
</comment>
<protein>
    <recommendedName>
        <fullName evidence="8">General transcription and DNA repair factor IIH subunit TFB5</fullName>
    </recommendedName>
</protein>
<comment type="function">
    <text evidence="8">In NER, TFIIH acts by opening DNA around the lesion to allow the excision of the damaged oligonucleotide and its replacement by a new DNA fragment. In transcription, TFIIH has an essential role in transcription initiation. When the pre-initiation complex (PIC) has been established, TFIIH is required for promoter opening and promoter escape.</text>
</comment>
<keyword evidence="9" id="KW-1185">Reference proteome</keyword>
<dbReference type="AlphaFoldDB" id="A0A914HPR4"/>
<evidence type="ECO:0000256" key="6">
    <source>
        <dbReference type="ARBA" id="ARBA00023204"/>
    </source>
</evidence>
<name>A0A914HPR4_GLORO</name>
<dbReference type="Gene3D" id="3.30.70.1220">
    <property type="entry name" value="TFB5-like"/>
    <property type="match status" value="1"/>
</dbReference>
<dbReference type="InterPro" id="IPR009400">
    <property type="entry name" value="TFIIH_TTDA/Tfb5"/>
</dbReference>
<dbReference type="PANTHER" id="PTHR28580">
    <property type="entry name" value="GENERAL TRANSCRIPTION FACTOR IIH SUBUNIT 5"/>
    <property type="match status" value="1"/>
</dbReference>
<evidence type="ECO:0000313" key="10">
    <source>
        <dbReference type="WBParaSite" id="Gr19_v10_g3507.t1"/>
    </source>
</evidence>
<evidence type="ECO:0000313" key="9">
    <source>
        <dbReference type="Proteomes" id="UP000887572"/>
    </source>
</evidence>
<proteinExistence type="inferred from homology"/>
<evidence type="ECO:0000256" key="1">
    <source>
        <dbReference type="ARBA" id="ARBA00004123"/>
    </source>
</evidence>